<dbReference type="Proteomes" id="UP000786811">
    <property type="component" value="Unassembled WGS sequence"/>
</dbReference>
<dbReference type="EMBL" id="CAJNRD030001119">
    <property type="protein sequence ID" value="CAG5090789.1"/>
    <property type="molecule type" value="Genomic_DNA"/>
</dbReference>
<reference evidence="1" key="1">
    <citation type="submission" date="2021-04" db="EMBL/GenBank/DDBJ databases">
        <authorList>
            <person name="Chebbi M.A.C M."/>
        </authorList>
    </citation>
    <scope>NUCLEOTIDE SEQUENCE</scope>
</reference>
<feature type="non-terminal residue" evidence="1">
    <location>
        <position position="1"/>
    </location>
</feature>
<dbReference type="OrthoDB" id="6369833at2759"/>
<dbReference type="SUPFAM" id="SSF53098">
    <property type="entry name" value="Ribonuclease H-like"/>
    <property type="match status" value="1"/>
</dbReference>
<evidence type="ECO:0000313" key="2">
    <source>
        <dbReference type="Proteomes" id="UP000786811"/>
    </source>
</evidence>
<name>A0A8J2MRM7_COTCN</name>
<dbReference type="GO" id="GO:0003676">
    <property type="term" value="F:nucleic acid binding"/>
    <property type="evidence" value="ECO:0007669"/>
    <property type="project" value="InterPro"/>
</dbReference>
<comment type="caution">
    <text evidence="1">The sequence shown here is derived from an EMBL/GenBank/DDBJ whole genome shotgun (WGS) entry which is preliminary data.</text>
</comment>
<organism evidence="1 2">
    <name type="scientific">Cotesia congregata</name>
    <name type="common">Parasitoid wasp</name>
    <name type="synonym">Apanteles congregatus</name>
    <dbReference type="NCBI Taxonomy" id="51543"/>
    <lineage>
        <taxon>Eukaryota</taxon>
        <taxon>Metazoa</taxon>
        <taxon>Ecdysozoa</taxon>
        <taxon>Arthropoda</taxon>
        <taxon>Hexapoda</taxon>
        <taxon>Insecta</taxon>
        <taxon>Pterygota</taxon>
        <taxon>Neoptera</taxon>
        <taxon>Endopterygota</taxon>
        <taxon>Hymenoptera</taxon>
        <taxon>Apocrita</taxon>
        <taxon>Ichneumonoidea</taxon>
        <taxon>Braconidae</taxon>
        <taxon>Microgastrinae</taxon>
        <taxon>Cotesia</taxon>
    </lineage>
</organism>
<gene>
    <name evidence="1" type="ORF">HICCMSTLAB_LOCUS5748</name>
</gene>
<accession>A0A8J2MRM7</accession>
<sequence length="193" mass="22307">MRIQHYTEALDINFPPIALRNLGHSPPWQEFITNMDLSMCEHNKPTTLPSTFRTLFLAIQEKYNNYDEYYTDGSVTANHSGFTVVTNTNTVNSSRMHNMCSIWMCEVTAIIYALKSIIKKHEKSNNYIITRLRIGHTNLTHVHLITKSEPEVCPKCQETVTIKHLLNECNNLRLERSEVSLSNNIKILLNDQE</sequence>
<protein>
    <submittedName>
        <fullName evidence="1">Uncharacterized protein</fullName>
    </submittedName>
</protein>
<keyword evidence="2" id="KW-1185">Reference proteome</keyword>
<proteinExistence type="predicted"/>
<dbReference type="Gene3D" id="3.30.420.10">
    <property type="entry name" value="Ribonuclease H-like superfamily/Ribonuclease H"/>
    <property type="match status" value="1"/>
</dbReference>
<dbReference type="InterPro" id="IPR012337">
    <property type="entry name" value="RNaseH-like_sf"/>
</dbReference>
<dbReference type="AlphaFoldDB" id="A0A8J2MRM7"/>
<evidence type="ECO:0000313" key="1">
    <source>
        <dbReference type="EMBL" id="CAG5090789.1"/>
    </source>
</evidence>
<dbReference type="InterPro" id="IPR036397">
    <property type="entry name" value="RNaseH_sf"/>
</dbReference>